<keyword evidence="3" id="KW-1185">Reference proteome</keyword>
<keyword evidence="2" id="KW-0418">Kinase</keyword>
<dbReference type="EMBL" id="AP022869">
    <property type="protein sequence ID" value="BCB72519.1"/>
    <property type="molecule type" value="Genomic_DNA"/>
</dbReference>
<dbReference type="GO" id="GO:0004672">
    <property type="term" value="F:protein kinase activity"/>
    <property type="evidence" value="ECO:0007669"/>
    <property type="project" value="InterPro"/>
</dbReference>
<dbReference type="Proteomes" id="UP000501053">
    <property type="component" value="Chromosome"/>
</dbReference>
<accession>A0A6F8XF46</accession>
<dbReference type="Gene3D" id="1.10.510.10">
    <property type="entry name" value="Transferase(Phosphotransferase) domain 1"/>
    <property type="match status" value="1"/>
</dbReference>
<dbReference type="PROSITE" id="PS50011">
    <property type="entry name" value="PROTEIN_KINASE_DOM"/>
    <property type="match status" value="1"/>
</dbReference>
<dbReference type="RefSeq" id="WP_172515285.1">
    <property type="nucleotide sequence ID" value="NZ_AP022869.1"/>
</dbReference>
<evidence type="ECO:0000259" key="1">
    <source>
        <dbReference type="PROSITE" id="PS50011"/>
    </source>
</evidence>
<evidence type="ECO:0000313" key="2">
    <source>
        <dbReference type="EMBL" id="BCB72519.1"/>
    </source>
</evidence>
<name>A0A6F8XF46_9GAMM</name>
<protein>
    <submittedName>
        <fullName evidence="2">Kinase</fullName>
    </submittedName>
</protein>
<keyword evidence="2" id="KW-0808">Transferase</keyword>
<dbReference type="InterPro" id="IPR000719">
    <property type="entry name" value="Prot_kinase_dom"/>
</dbReference>
<dbReference type="AlphaFoldDB" id="A0A6F8XF46"/>
<gene>
    <name evidence="2" type="ORF">HMEPL2_28700</name>
</gene>
<proteinExistence type="predicted"/>
<feature type="domain" description="Protein kinase" evidence="1">
    <location>
        <begin position="17"/>
        <end position="347"/>
    </location>
</feature>
<dbReference type="Pfam" id="PF00069">
    <property type="entry name" value="Pkinase"/>
    <property type="match status" value="1"/>
</dbReference>
<evidence type="ECO:0000313" key="3">
    <source>
        <dbReference type="Proteomes" id="UP000501053"/>
    </source>
</evidence>
<organism evidence="2 3">
    <name type="scientific">Vreelandella aquamarina</name>
    <dbReference type="NCBI Taxonomy" id="77097"/>
    <lineage>
        <taxon>Bacteria</taxon>
        <taxon>Pseudomonadati</taxon>
        <taxon>Pseudomonadota</taxon>
        <taxon>Gammaproteobacteria</taxon>
        <taxon>Oceanospirillales</taxon>
        <taxon>Halomonadaceae</taxon>
        <taxon>Vreelandella</taxon>
    </lineage>
</organism>
<sequence length="497" mass="56847">MSESIITLTASNGEQVQFRDKIIATGGMKDVYASPDKRYVVAFYRNQLDDAARQRLEMITGAYRERIFENEQGAYWDQFYCWPTATVEHQGRVGVVAPFYRDHFFFEHGSFNNDMLKIQGKDKEGKWFASPNNQFKFLDERERGNWLNYLQLCLRLARAIRRLHAAGLAHSDLSYKNVLLAPTTGNVCIIDMDGLVVPDRFPPEVVGTPDFIAPECVATSHLSKTDPQRALPSIFTDRHALAVMVYSLLLLRHPLRGQKVHAEDPGEDERLTMGEKALFIEHPNDASNRLAPTENTKPTELPWKDPKKLPYTVTGPYLKELFDRAFIDGLHEPRQRPSADEWETALVKTVDLIQPCQNSSCQQGWFVFDNTTAPRCPFCGTRYQGKLPVINLYSARGDRFRPDNHRLMVYSNQSVFPWHIDRTIVPNERLASENKSRVGYFVLHQQRWFLVNESMPDLKNAKTGEAISIGGKVELEDGLQLLTGKSPSSRLFYLQMV</sequence>
<dbReference type="GO" id="GO:0005524">
    <property type="term" value="F:ATP binding"/>
    <property type="evidence" value="ECO:0007669"/>
    <property type="project" value="InterPro"/>
</dbReference>
<reference evidence="2 3" key="1">
    <citation type="submission" date="2020-03" db="EMBL/GenBank/DDBJ databases">
        <title>Complete Genome Sequence of Halomonas meridiana strain Eplume2, isolated from hydrothermal-plume in the north east Pacific Ocean.</title>
        <authorList>
            <person name="Kurihara Y."/>
            <person name="Kawai S."/>
            <person name="Sakai A."/>
            <person name="Galipon J."/>
            <person name="Arakawa K."/>
        </authorList>
    </citation>
    <scope>NUCLEOTIDE SEQUENCE [LARGE SCALE GENOMIC DNA]</scope>
    <source>
        <strain evidence="2 3">Eplume2</strain>
    </source>
</reference>
<dbReference type="SUPFAM" id="SSF56112">
    <property type="entry name" value="Protein kinase-like (PK-like)"/>
    <property type="match status" value="1"/>
</dbReference>
<dbReference type="InterPro" id="IPR011009">
    <property type="entry name" value="Kinase-like_dom_sf"/>
</dbReference>